<dbReference type="EMBL" id="VLLI01000022">
    <property type="protein sequence ID" value="TWI94058.1"/>
    <property type="molecule type" value="Genomic_DNA"/>
</dbReference>
<sequence>MEPLYSVFFKCPECYHQIEQQAKAIDNAIAAFYEESVPRPVANSILGNTVYCPNCGDRFTVAIDTNAATVPLFLRK</sequence>
<dbReference type="AlphaFoldDB" id="A0A562TLF2"/>
<protein>
    <submittedName>
        <fullName evidence="1">Uncharacterized protein</fullName>
    </submittedName>
</protein>
<accession>A0A562TLF2</accession>
<reference evidence="1 2" key="1">
    <citation type="submission" date="2019-07" db="EMBL/GenBank/DDBJ databases">
        <title>Genomic Encyclopedia of Archaeal and Bacterial Type Strains, Phase II (KMG-II): from individual species to whole genera.</title>
        <authorList>
            <person name="Goeker M."/>
        </authorList>
    </citation>
    <scope>NUCLEOTIDE SEQUENCE [LARGE SCALE GENOMIC DNA]</scope>
    <source>
        <strain evidence="1 2">ATCC BAA-1854</strain>
    </source>
</reference>
<keyword evidence="2" id="KW-1185">Reference proteome</keyword>
<evidence type="ECO:0000313" key="1">
    <source>
        <dbReference type="EMBL" id="TWI94058.1"/>
    </source>
</evidence>
<proteinExistence type="predicted"/>
<dbReference type="Proteomes" id="UP000317010">
    <property type="component" value="Unassembled WGS sequence"/>
</dbReference>
<dbReference type="RefSeq" id="WP_144916787.1">
    <property type="nucleotide sequence ID" value="NZ_VLLI01000022.1"/>
</dbReference>
<name>A0A562TLF2_9SPHI</name>
<dbReference type="OrthoDB" id="9911646at2"/>
<organism evidence="1 2">
    <name type="scientific">Mucilaginibacter frigoritolerans</name>
    <dbReference type="NCBI Taxonomy" id="652788"/>
    <lineage>
        <taxon>Bacteria</taxon>
        <taxon>Pseudomonadati</taxon>
        <taxon>Bacteroidota</taxon>
        <taxon>Sphingobacteriia</taxon>
        <taxon>Sphingobacteriales</taxon>
        <taxon>Sphingobacteriaceae</taxon>
        <taxon>Mucilaginibacter</taxon>
    </lineage>
</organism>
<comment type="caution">
    <text evidence="1">The sequence shown here is derived from an EMBL/GenBank/DDBJ whole genome shotgun (WGS) entry which is preliminary data.</text>
</comment>
<gene>
    <name evidence="1" type="ORF">JN11_04875</name>
</gene>
<evidence type="ECO:0000313" key="2">
    <source>
        <dbReference type="Proteomes" id="UP000317010"/>
    </source>
</evidence>